<evidence type="ECO:0000313" key="2">
    <source>
        <dbReference type="Proteomes" id="UP000220828"/>
    </source>
</evidence>
<comment type="caution">
    <text evidence="1">The sequence shown here is derived from an EMBL/GenBank/DDBJ whole genome shotgun (WGS) entry which is preliminary data.</text>
</comment>
<reference evidence="1 2" key="1">
    <citation type="submission" date="2017-09" db="EMBL/GenBank/DDBJ databases">
        <title>Whole genomes of Flavobacteriaceae.</title>
        <authorList>
            <person name="Stine C."/>
            <person name="Li C."/>
            <person name="Tadesse D."/>
        </authorList>
    </citation>
    <scope>NUCLEOTIDE SEQUENCE [LARGE SCALE GENOMIC DNA]</scope>
    <source>
        <strain evidence="1 2">ATCC 35036</strain>
    </source>
</reference>
<dbReference type="Proteomes" id="UP000220828">
    <property type="component" value="Unassembled WGS sequence"/>
</dbReference>
<dbReference type="AlphaFoldDB" id="A0A2H3KK98"/>
<organism evidence="1 2">
    <name type="scientific">Flavobacterium branchiophilum</name>
    <dbReference type="NCBI Taxonomy" id="55197"/>
    <lineage>
        <taxon>Bacteria</taxon>
        <taxon>Pseudomonadati</taxon>
        <taxon>Bacteroidota</taxon>
        <taxon>Flavobacteriia</taxon>
        <taxon>Flavobacteriales</taxon>
        <taxon>Flavobacteriaceae</taxon>
        <taxon>Flavobacterium</taxon>
    </lineage>
</organism>
<name>A0A2H3KK98_9FLAO</name>
<proteinExistence type="predicted"/>
<protein>
    <submittedName>
        <fullName evidence="1">Uncharacterized protein</fullName>
    </submittedName>
</protein>
<gene>
    <name evidence="1" type="ORF">B0A77_04875</name>
</gene>
<evidence type="ECO:0000313" key="1">
    <source>
        <dbReference type="EMBL" id="PDS25494.1"/>
    </source>
</evidence>
<sequence>MTIKNKTIEFIEYLNRIKFNTFLSDAHKEQIKFNLKLTGVKPNFIHIEIIDQKEYENVVKHIISQIDNSNFLFVIDVFDLNKKYLYLNI</sequence>
<accession>A0A2H3KK98</accession>
<dbReference type="EMBL" id="PCMW01000028">
    <property type="protein sequence ID" value="PDS25494.1"/>
    <property type="molecule type" value="Genomic_DNA"/>
</dbReference>